<evidence type="ECO:0000313" key="3">
    <source>
        <dbReference type="Proteomes" id="UP000886611"/>
    </source>
</evidence>
<keyword evidence="1" id="KW-1133">Transmembrane helix</keyword>
<feature type="non-terminal residue" evidence="2">
    <location>
        <position position="196"/>
    </location>
</feature>
<name>A0A8X7WUC9_POLSE</name>
<dbReference type="EMBL" id="JAATIS010009265">
    <property type="protein sequence ID" value="KAG2455811.1"/>
    <property type="molecule type" value="Genomic_DNA"/>
</dbReference>
<evidence type="ECO:0000313" key="2">
    <source>
        <dbReference type="EMBL" id="KAG2455811.1"/>
    </source>
</evidence>
<proteinExistence type="predicted"/>
<protein>
    <submittedName>
        <fullName evidence="2">PEMT methyltransferase</fullName>
    </submittedName>
</protein>
<comment type="caution">
    <text evidence="2">The sequence shown here is derived from an EMBL/GenBank/DDBJ whole genome shotgun (WGS) entry which is preliminary data.</text>
</comment>
<keyword evidence="1" id="KW-0812">Transmembrane</keyword>
<reference evidence="2 3" key="1">
    <citation type="journal article" date="2021" name="Cell">
        <title>Tracing the genetic footprints of vertebrate landing in non-teleost ray-finned fishes.</title>
        <authorList>
            <person name="Bi X."/>
            <person name="Wang K."/>
            <person name="Yang L."/>
            <person name="Pan H."/>
            <person name="Jiang H."/>
            <person name="Wei Q."/>
            <person name="Fang M."/>
            <person name="Yu H."/>
            <person name="Zhu C."/>
            <person name="Cai Y."/>
            <person name="He Y."/>
            <person name="Gan X."/>
            <person name="Zeng H."/>
            <person name="Yu D."/>
            <person name="Zhu Y."/>
            <person name="Jiang H."/>
            <person name="Qiu Q."/>
            <person name="Yang H."/>
            <person name="Zhang Y.E."/>
            <person name="Wang W."/>
            <person name="Zhu M."/>
            <person name="He S."/>
            <person name="Zhang G."/>
        </authorList>
    </citation>
    <scope>NUCLEOTIDE SEQUENCE [LARGE SCALE GENOMIC DNA]</scope>
    <source>
        <strain evidence="2">Bchr_013</strain>
    </source>
</reference>
<feature type="transmembrane region" description="Helical" evidence="1">
    <location>
        <begin position="111"/>
        <end position="135"/>
    </location>
</feature>
<evidence type="ECO:0000256" key="1">
    <source>
        <dbReference type="SAM" id="Phobius"/>
    </source>
</evidence>
<keyword evidence="1" id="KW-0472">Membrane</keyword>
<dbReference type="GO" id="GO:0008168">
    <property type="term" value="F:methyltransferase activity"/>
    <property type="evidence" value="ECO:0007669"/>
    <property type="project" value="UniProtKB-KW"/>
</dbReference>
<gene>
    <name evidence="2" type="primary">Pemt</name>
    <name evidence="2" type="ORF">GTO96_0008057</name>
</gene>
<dbReference type="GO" id="GO:0032259">
    <property type="term" value="P:methylation"/>
    <property type="evidence" value="ECO:0007669"/>
    <property type="project" value="UniProtKB-KW"/>
</dbReference>
<organism evidence="2 3">
    <name type="scientific">Polypterus senegalus</name>
    <name type="common">Senegal bichir</name>
    <dbReference type="NCBI Taxonomy" id="55291"/>
    <lineage>
        <taxon>Eukaryota</taxon>
        <taxon>Metazoa</taxon>
        <taxon>Chordata</taxon>
        <taxon>Craniata</taxon>
        <taxon>Vertebrata</taxon>
        <taxon>Euteleostomi</taxon>
        <taxon>Actinopterygii</taxon>
        <taxon>Polypteriformes</taxon>
        <taxon>Polypteridae</taxon>
        <taxon>Polypterus</taxon>
    </lineage>
</organism>
<feature type="non-terminal residue" evidence="2">
    <location>
        <position position="1"/>
    </location>
</feature>
<dbReference type="Proteomes" id="UP000886611">
    <property type="component" value="Unassembled WGS sequence"/>
</dbReference>
<keyword evidence="2" id="KW-0489">Methyltransferase</keyword>
<keyword evidence="3" id="KW-1185">Reference proteome</keyword>
<sequence>MPAPHREIPSPRIPSCEAAAAAAAPLHPAVKLEIEPEDVKRVPALHSGHRRLCGRHRGGFVRCSWPRVSRLFGFLCPVATPASSLLSHLPFSFAAAMRAQPRLPLLEIPELYWVGLLVLACGSLLVLSSFCALGFTGTFLGSPPSPESEWSCVSLYKHHHPPPPPLLVLPADLCAWGSAAHKIGPTPMDVINTPDL</sequence>
<dbReference type="AlphaFoldDB" id="A0A8X7WUC9"/>
<keyword evidence="2" id="KW-0808">Transferase</keyword>
<accession>A0A8X7WUC9</accession>